<dbReference type="RefSeq" id="WP_367919958.1">
    <property type="nucleotide sequence ID" value="NZ_BAABAC010000024.1"/>
</dbReference>
<dbReference type="Gene3D" id="3.20.20.150">
    <property type="entry name" value="Divalent-metal-dependent TIM barrel enzymes"/>
    <property type="match status" value="1"/>
</dbReference>
<dbReference type="InterPro" id="IPR013022">
    <property type="entry name" value="Xyl_isomerase-like_TIM-brl"/>
</dbReference>
<keyword evidence="2" id="KW-0413">Isomerase</keyword>
<evidence type="ECO:0000259" key="1">
    <source>
        <dbReference type="Pfam" id="PF01261"/>
    </source>
</evidence>
<organism evidence="2 3">
    <name type="scientific">Nocardioides ginsengisoli</name>
    <dbReference type="NCBI Taxonomy" id="363868"/>
    <lineage>
        <taxon>Bacteria</taxon>
        <taxon>Bacillati</taxon>
        <taxon>Actinomycetota</taxon>
        <taxon>Actinomycetes</taxon>
        <taxon>Propionibacteriales</taxon>
        <taxon>Nocardioidaceae</taxon>
        <taxon>Nocardioides</taxon>
    </lineage>
</organism>
<dbReference type="GO" id="GO:0016853">
    <property type="term" value="F:isomerase activity"/>
    <property type="evidence" value="ECO:0007669"/>
    <property type="project" value="UniProtKB-KW"/>
</dbReference>
<sequence length="363" mass="39528">MSAVLVGADVKLPSPLRSLKGTVEEPWQQVLADTAAQGLDGVLVRTLYELSPTLDAGLLREVADTAAGLGLYLELGVGKVNPYMAAELPEIRRLGDGSYVEGMARMIEAAAAIGCHELWTATGNFQAALPGLHKNDRYRRDAPWADQVAATQRLLEQLAPVLRAHGSHLNLETHEEITTPEVVRLVEAVGPDVLGIAFDSGNVYVHGETAEAAARRVAPYTRMCHLRDVAIVEGPETLDRYLVPCGEGTIDWAQVLGVLLAATPDLHLTVEPAGPRQPAMQIWYDDPRWRAAHPDLDPHELDAVLDCVGAYEHHVRSFDRPDAAALRAGGLFTREEFLRRSAGHLRSVVAAGDHTHPTKEYIR</sequence>
<evidence type="ECO:0000313" key="3">
    <source>
        <dbReference type="Proteomes" id="UP001597229"/>
    </source>
</evidence>
<comment type="caution">
    <text evidence="2">The sequence shown here is derived from an EMBL/GenBank/DDBJ whole genome shotgun (WGS) entry which is preliminary data.</text>
</comment>
<feature type="domain" description="Xylose isomerase-like TIM barrel" evidence="1">
    <location>
        <begin position="34"/>
        <end position="289"/>
    </location>
</feature>
<dbReference type="SUPFAM" id="SSF51658">
    <property type="entry name" value="Xylose isomerase-like"/>
    <property type="match status" value="1"/>
</dbReference>
<dbReference type="InterPro" id="IPR050312">
    <property type="entry name" value="IolE/XylAMocC-like"/>
</dbReference>
<accession>A0ABW3W3K0</accession>
<proteinExistence type="predicted"/>
<dbReference type="EMBL" id="JBHTLX010000021">
    <property type="protein sequence ID" value="MFD1249619.1"/>
    <property type="molecule type" value="Genomic_DNA"/>
</dbReference>
<reference evidence="3" key="1">
    <citation type="journal article" date="2019" name="Int. J. Syst. Evol. Microbiol.">
        <title>The Global Catalogue of Microorganisms (GCM) 10K type strain sequencing project: providing services to taxonomists for standard genome sequencing and annotation.</title>
        <authorList>
            <consortium name="The Broad Institute Genomics Platform"/>
            <consortium name="The Broad Institute Genome Sequencing Center for Infectious Disease"/>
            <person name="Wu L."/>
            <person name="Ma J."/>
        </authorList>
    </citation>
    <scope>NUCLEOTIDE SEQUENCE [LARGE SCALE GENOMIC DNA]</scope>
    <source>
        <strain evidence="3">CCUG 52478</strain>
    </source>
</reference>
<dbReference type="PANTHER" id="PTHR12110:SF53">
    <property type="entry name" value="BLR5974 PROTEIN"/>
    <property type="match status" value="1"/>
</dbReference>
<dbReference type="PANTHER" id="PTHR12110">
    <property type="entry name" value="HYDROXYPYRUVATE ISOMERASE"/>
    <property type="match status" value="1"/>
</dbReference>
<dbReference type="InterPro" id="IPR036237">
    <property type="entry name" value="Xyl_isomerase-like_sf"/>
</dbReference>
<keyword evidence="3" id="KW-1185">Reference proteome</keyword>
<dbReference type="Pfam" id="PF01261">
    <property type="entry name" value="AP_endonuc_2"/>
    <property type="match status" value="1"/>
</dbReference>
<gene>
    <name evidence="2" type="ORF">ACFQ3F_17600</name>
</gene>
<dbReference type="Proteomes" id="UP001597229">
    <property type="component" value="Unassembled WGS sequence"/>
</dbReference>
<evidence type="ECO:0000313" key="2">
    <source>
        <dbReference type="EMBL" id="MFD1249619.1"/>
    </source>
</evidence>
<protein>
    <submittedName>
        <fullName evidence="2">Sugar phosphate isomerase/epimerase family protein</fullName>
    </submittedName>
</protein>
<name>A0ABW3W3K0_9ACTN</name>